<evidence type="ECO:0000256" key="6">
    <source>
        <dbReference type="ARBA" id="ARBA00023170"/>
    </source>
</evidence>
<proteinExistence type="predicted"/>
<dbReference type="PANTHER" id="PTHR10489">
    <property type="entry name" value="CELL ADHESION MOLECULE"/>
    <property type="match status" value="1"/>
</dbReference>
<sequence length="328" mass="37446">MAELSNEFNSSYNSNLYYDYYDYYTFICDHGSEAEYSHIAIPIIFSIVIILSLIGNVFVVGISVFSVRLQSVIGIFILNLALSDLLLTIGLLLWLCIYFWSWTFGVAGCKVSIFFSFVGFYSCIVFLVLMSVQRYIAVVHPFQRWKTGRCLNLVLVIVWLVSTLAALPATVHVTLISEVNGIASYCGYSSITASVAITYEEIIVFVCAYLGMFFFYIRILQTILMSPTNQRHTTTRLAFILVVTYFICCAPYTIVNILVILEYDESFLFRYCKGLGLPYVVYICQLLAFSHCCFNPLIYGLFSVKFRLTVREIFQRRATLNSAQMRMA</sequence>
<gene>
    <name evidence="10" type="ORF">C0J50_6169</name>
</gene>
<dbReference type="Pfam" id="PF00001">
    <property type="entry name" value="7tm_1"/>
    <property type="match status" value="1"/>
</dbReference>
<accession>A0AAD5A3U5</accession>
<keyword evidence="4" id="KW-0297">G-protein coupled receptor</keyword>
<dbReference type="PRINTS" id="PR00237">
    <property type="entry name" value="GPCRRHODOPSN"/>
</dbReference>
<comment type="caution">
    <text evidence="10">The sequence shown here is derived from an EMBL/GenBank/DDBJ whole genome shotgun (WGS) entry which is preliminary data.</text>
</comment>
<dbReference type="InterPro" id="IPR017452">
    <property type="entry name" value="GPCR_Rhodpsn_7TM"/>
</dbReference>
<feature type="domain" description="G-protein coupled receptors family 1 profile" evidence="9">
    <location>
        <begin position="55"/>
        <end position="299"/>
    </location>
</feature>
<protein>
    <submittedName>
        <fullName evidence="10">Chemokine XC receptor 1</fullName>
    </submittedName>
</protein>
<dbReference type="PANTHER" id="PTHR10489:SF730">
    <property type="entry name" value="CHEMOKINE XC RECEPTOR 1"/>
    <property type="match status" value="1"/>
</dbReference>
<dbReference type="GO" id="GO:0019722">
    <property type="term" value="P:calcium-mediated signaling"/>
    <property type="evidence" value="ECO:0007669"/>
    <property type="project" value="TreeGrafter"/>
</dbReference>
<dbReference type="GO" id="GO:0019957">
    <property type="term" value="F:C-C chemokine binding"/>
    <property type="evidence" value="ECO:0007669"/>
    <property type="project" value="TreeGrafter"/>
</dbReference>
<evidence type="ECO:0000256" key="5">
    <source>
        <dbReference type="ARBA" id="ARBA00023136"/>
    </source>
</evidence>
<dbReference type="AlphaFoldDB" id="A0AAD5A3U5"/>
<keyword evidence="3 8" id="KW-1133">Transmembrane helix</keyword>
<dbReference type="GO" id="GO:0060326">
    <property type="term" value="P:cell chemotaxis"/>
    <property type="evidence" value="ECO:0007669"/>
    <property type="project" value="TreeGrafter"/>
</dbReference>
<dbReference type="PROSITE" id="PS50262">
    <property type="entry name" value="G_PROTEIN_RECEP_F1_2"/>
    <property type="match status" value="1"/>
</dbReference>
<comment type="subcellular location">
    <subcellularLocation>
        <location evidence="1">Membrane</location>
    </subcellularLocation>
</comment>
<evidence type="ECO:0000256" key="7">
    <source>
        <dbReference type="ARBA" id="ARBA00023224"/>
    </source>
</evidence>
<keyword evidence="5 8" id="KW-0472">Membrane</keyword>
<dbReference type="InterPro" id="IPR050119">
    <property type="entry name" value="CCR1-9-like"/>
</dbReference>
<dbReference type="Gene3D" id="1.20.1070.10">
    <property type="entry name" value="Rhodopsin 7-helix transmembrane proteins"/>
    <property type="match status" value="1"/>
</dbReference>
<dbReference type="EMBL" id="MU579904">
    <property type="protein sequence ID" value="KAI5609167.1"/>
    <property type="molecule type" value="Genomic_DNA"/>
</dbReference>
<feature type="transmembrane region" description="Helical" evidence="8">
    <location>
        <begin position="39"/>
        <end position="65"/>
    </location>
</feature>
<feature type="transmembrane region" description="Helical" evidence="8">
    <location>
        <begin position="196"/>
        <end position="217"/>
    </location>
</feature>
<evidence type="ECO:0000256" key="3">
    <source>
        <dbReference type="ARBA" id="ARBA00022989"/>
    </source>
</evidence>
<dbReference type="GO" id="GO:0016493">
    <property type="term" value="F:C-C chemokine receptor activity"/>
    <property type="evidence" value="ECO:0007669"/>
    <property type="project" value="TreeGrafter"/>
</dbReference>
<evidence type="ECO:0000256" key="1">
    <source>
        <dbReference type="ARBA" id="ARBA00004370"/>
    </source>
</evidence>
<feature type="transmembrane region" description="Helical" evidence="8">
    <location>
        <begin position="237"/>
        <end position="259"/>
    </location>
</feature>
<organism evidence="10 11">
    <name type="scientific">Silurus asotus</name>
    <name type="common">Amur catfish</name>
    <name type="synonym">Parasilurus asotus</name>
    <dbReference type="NCBI Taxonomy" id="30991"/>
    <lineage>
        <taxon>Eukaryota</taxon>
        <taxon>Metazoa</taxon>
        <taxon>Chordata</taxon>
        <taxon>Craniata</taxon>
        <taxon>Vertebrata</taxon>
        <taxon>Euteleostomi</taxon>
        <taxon>Actinopterygii</taxon>
        <taxon>Neopterygii</taxon>
        <taxon>Teleostei</taxon>
        <taxon>Ostariophysi</taxon>
        <taxon>Siluriformes</taxon>
        <taxon>Siluridae</taxon>
        <taxon>Silurus</taxon>
    </lineage>
</organism>
<evidence type="ECO:0000259" key="9">
    <source>
        <dbReference type="PROSITE" id="PS50262"/>
    </source>
</evidence>
<evidence type="ECO:0000256" key="8">
    <source>
        <dbReference type="SAM" id="Phobius"/>
    </source>
</evidence>
<feature type="transmembrane region" description="Helical" evidence="8">
    <location>
        <begin position="72"/>
        <end position="100"/>
    </location>
</feature>
<keyword evidence="2 8" id="KW-0812">Transmembrane</keyword>
<feature type="transmembrane region" description="Helical" evidence="8">
    <location>
        <begin position="279"/>
        <end position="302"/>
    </location>
</feature>
<evidence type="ECO:0000256" key="4">
    <source>
        <dbReference type="ARBA" id="ARBA00023040"/>
    </source>
</evidence>
<dbReference type="InterPro" id="IPR000276">
    <property type="entry name" value="GPCR_Rhodpsn"/>
</dbReference>
<keyword evidence="7" id="KW-0807">Transducer</keyword>
<keyword evidence="11" id="KW-1185">Reference proteome</keyword>
<evidence type="ECO:0000313" key="10">
    <source>
        <dbReference type="EMBL" id="KAI5609167.1"/>
    </source>
</evidence>
<dbReference type="GO" id="GO:0007204">
    <property type="term" value="P:positive regulation of cytosolic calcium ion concentration"/>
    <property type="evidence" value="ECO:0007669"/>
    <property type="project" value="TreeGrafter"/>
</dbReference>
<dbReference type="GO" id="GO:0009897">
    <property type="term" value="C:external side of plasma membrane"/>
    <property type="evidence" value="ECO:0007669"/>
    <property type="project" value="TreeGrafter"/>
</dbReference>
<dbReference type="Proteomes" id="UP001205998">
    <property type="component" value="Unassembled WGS sequence"/>
</dbReference>
<feature type="transmembrane region" description="Helical" evidence="8">
    <location>
        <begin position="112"/>
        <end position="132"/>
    </location>
</feature>
<feature type="transmembrane region" description="Helical" evidence="8">
    <location>
        <begin position="153"/>
        <end position="176"/>
    </location>
</feature>
<evidence type="ECO:0000313" key="11">
    <source>
        <dbReference type="Proteomes" id="UP001205998"/>
    </source>
</evidence>
<reference evidence="10" key="1">
    <citation type="submission" date="2018-07" db="EMBL/GenBank/DDBJ databases">
        <title>Comparative genomics of catfishes provides insights into carnivory and benthic adaptation.</title>
        <authorList>
            <person name="Zhang Y."/>
            <person name="Wang D."/>
            <person name="Peng Z."/>
            <person name="Zheng S."/>
            <person name="Shao F."/>
            <person name="Tao W."/>
        </authorList>
    </citation>
    <scope>NUCLEOTIDE SEQUENCE</scope>
    <source>
        <strain evidence="10">Chongqing</strain>
    </source>
</reference>
<dbReference type="SUPFAM" id="SSF81321">
    <property type="entry name" value="Family A G protein-coupled receptor-like"/>
    <property type="match status" value="1"/>
</dbReference>
<keyword evidence="6 10" id="KW-0675">Receptor</keyword>
<dbReference type="GO" id="GO:0006955">
    <property type="term" value="P:immune response"/>
    <property type="evidence" value="ECO:0007669"/>
    <property type="project" value="TreeGrafter"/>
</dbReference>
<evidence type="ECO:0000256" key="2">
    <source>
        <dbReference type="ARBA" id="ARBA00022692"/>
    </source>
</evidence>
<name>A0AAD5A3U5_SILAS</name>